<proteinExistence type="predicted"/>
<gene>
    <name evidence="1" type="ORF">S01H4_21984</name>
</gene>
<reference evidence="1" key="1">
    <citation type="journal article" date="2014" name="Front. Microbiol.">
        <title>High frequency of phylogenetically diverse reductive dehalogenase-homologous genes in deep subseafloor sedimentary metagenomes.</title>
        <authorList>
            <person name="Kawai M."/>
            <person name="Futagami T."/>
            <person name="Toyoda A."/>
            <person name="Takaki Y."/>
            <person name="Nishi S."/>
            <person name="Hori S."/>
            <person name="Arai W."/>
            <person name="Tsubouchi T."/>
            <person name="Morono Y."/>
            <person name="Uchiyama I."/>
            <person name="Ito T."/>
            <person name="Fujiyama A."/>
            <person name="Inagaki F."/>
            <person name="Takami H."/>
        </authorList>
    </citation>
    <scope>NUCLEOTIDE SEQUENCE</scope>
    <source>
        <strain evidence="1">Expedition CK06-06</strain>
    </source>
</reference>
<evidence type="ECO:0000313" key="1">
    <source>
        <dbReference type="EMBL" id="GAG83987.1"/>
    </source>
</evidence>
<dbReference type="Pfam" id="PF14305">
    <property type="entry name" value="ATPgrasp_TupA"/>
    <property type="match status" value="1"/>
</dbReference>
<dbReference type="EMBL" id="BART01010016">
    <property type="protein sequence ID" value="GAG83987.1"/>
    <property type="molecule type" value="Genomic_DNA"/>
</dbReference>
<sequence length="224" mass="26838">MKVKDIVKPYCKTAEIIHYTRDLNDNIFNTICNTNQSFVMKSNHGSNMNVIIHNGIMVYTKQRVTPRMLRSYARKWLKIKFHECYHEMQYRKITPYIIFEKYLGRIMEFKILCFYGKAKLIVTSERIGDFHKPKVRQTMYRPDWTFLNIPYTPKRFNPLIRSKPSYLNKILEIAEQLSESYDHVRIDLGVTEDEDIYFGEFTFTPRAGAIHLLELEPEISEYWI</sequence>
<dbReference type="InterPro" id="IPR029465">
    <property type="entry name" value="ATPgrasp_TupA"/>
</dbReference>
<comment type="caution">
    <text evidence="1">The sequence shown here is derived from an EMBL/GenBank/DDBJ whole genome shotgun (WGS) entry which is preliminary data.</text>
</comment>
<organism evidence="1">
    <name type="scientific">marine sediment metagenome</name>
    <dbReference type="NCBI Taxonomy" id="412755"/>
    <lineage>
        <taxon>unclassified sequences</taxon>
        <taxon>metagenomes</taxon>
        <taxon>ecological metagenomes</taxon>
    </lineage>
</organism>
<protein>
    <submittedName>
        <fullName evidence="1">Uncharacterized protein</fullName>
    </submittedName>
</protein>
<dbReference type="AlphaFoldDB" id="X1BS77"/>
<dbReference type="SUPFAM" id="SSF56059">
    <property type="entry name" value="Glutathione synthetase ATP-binding domain-like"/>
    <property type="match status" value="1"/>
</dbReference>
<name>X1BS77_9ZZZZ</name>
<accession>X1BS77</accession>